<protein>
    <recommendedName>
        <fullName evidence="3">Reverse transcriptase domain-containing protein</fullName>
    </recommendedName>
</protein>
<sequence>MVVKLGFLKKWTKLIMNCIGSVSYSFRLNEEVCGSVIPSRGLRQGCPLSPYLFLICAEGLSSLIQGKLVKGSIFGFKTSRYGPTISHLLFYGRQPPFQ</sequence>
<keyword evidence="2" id="KW-1185">Reference proteome</keyword>
<evidence type="ECO:0008006" key="3">
    <source>
        <dbReference type="Google" id="ProtNLM"/>
    </source>
</evidence>
<comment type="caution">
    <text evidence="1">The sequence shown here is derived from an EMBL/GenBank/DDBJ whole genome shotgun (WGS) entry which is preliminary data.</text>
</comment>
<name>A0AAD9U7B6_9ROSI</name>
<dbReference type="InterPro" id="IPR052343">
    <property type="entry name" value="Retrotransposon-Effector_Assoc"/>
</dbReference>
<proteinExistence type="predicted"/>
<dbReference type="Proteomes" id="UP001280121">
    <property type="component" value="Unassembled WGS sequence"/>
</dbReference>
<dbReference type="EMBL" id="JANJYI010000005">
    <property type="protein sequence ID" value="KAK2648754.1"/>
    <property type="molecule type" value="Genomic_DNA"/>
</dbReference>
<dbReference type="PANTHER" id="PTHR46890">
    <property type="entry name" value="NON-LTR RETROLELEMENT REVERSE TRANSCRIPTASE-LIKE PROTEIN-RELATED"/>
    <property type="match status" value="1"/>
</dbReference>
<gene>
    <name evidence="1" type="ORF">Ddye_016243</name>
</gene>
<evidence type="ECO:0000313" key="1">
    <source>
        <dbReference type="EMBL" id="KAK2648754.1"/>
    </source>
</evidence>
<organism evidence="1 2">
    <name type="scientific">Dipteronia dyeriana</name>
    <dbReference type="NCBI Taxonomy" id="168575"/>
    <lineage>
        <taxon>Eukaryota</taxon>
        <taxon>Viridiplantae</taxon>
        <taxon>Streptophyta</taxon>
        <taxon>Embryophyta</taxon>
        <taxon>Tracheophyta</taxon>
        <taxon>Spermatophyta</taxon>
        <taxon>Magnoliopsida</taxon>
        <taxon>eudicotyledons</taxon>
        <taxon>Gunneridae</taxon>
        <taxon>Pentapetalae</taxon>
        <taxon>rosids</taxon>
        <taxon>malvids</taxon>
        <taxon>Sapindales</taxon>
        <taxon>Sapindaceae</taxon>
        <taxon>Hippocastanoideae</taxon>
        <taxon>Acereae</taxon>
        <taxon>Dipteronia</taxon>
    </lineage>
</organism>
<accession>A0AAD9U7B6</accession>
<reference evidence="1" key="1">
    <citation type="journal article" date="2023" name="Plant J.">
        <title>Genome sequences and population genomics provide insights into the demographic history, inbreeding, and mutation load of two 'living fossil' tree species of Dipteronia.</title>
        <authorList>
            <person name="Feng Y."/>
            <person name="Comes H.P."/>
            <person name="Chen J."/>
            <person name="Zhu S."/>
            <person name="Lu R."/>
            <person name="Zhang X."/>
            <person name="Li P."/>
            <person name="Qiu J."/>
            <person name="Olsen K.M."/>
            <person name="Qiu Y."/>
        </authorList>
    </citation>
    <scope>NUCLEOTIDE SEQUENCE</scope>
    <source>
        <strain evidence="1">KIB01</strain>
    </source>
</reference>
<evidence type="ECO:0000313" key="2">
    <source>
        <dbReference type="Proteomes" id="UP001280121"/>
    </source>
</evidence>
<dbReference type="PANTHER" id="PTHR46890:SF48">
    <property type="entry name" value="RNA-DIRECTED DNA POLYMERASE"/>
    <property type="match status" value="1"/>
</dbReference>
<dbReference type="AlphaFoldDB" id="A0AAD9U7B6"/>